<dbReference type="FunCoup" id="Q6ZET0">
    <property type="interactions" value="20"/>
</dbReference>
<dbReference type="InParanoid" id="Q6ZET0"/>
<dbReference type="GO" id="GO:0016757">
    <property type="term" value="F:glycosyltransferase activity"/>
    <property type="evidence" value="ECO:0000318"/>
    <property type="project" value="GO_Central"/>
</dbReference>
<dbReference type="Proteomes" id="UP000001425">
    <property type="component" value="Plasmid pSYSM"/>
</dbReference>
<dbReference type="AlphaFoldDB" id="Q6ZET0"/>
<dbReference type="PhylomeDB" id="Q6ZET0"/>
<feature type="transmembrane region" description="Helical" evidence="1">
    <location>
        <begin position="96"/>
        <end position="117"/>
    </location>
</feature>
<feature type="domain" description="Glycosyl transferase family 1" evidence="2">
    <location>
        <begin position="258"/>
        <end position="409"/>
    </location>
</feature>
<dbReference type="Gene3D" id="3.40.50.2000">
    <property type="entry name" value="Glycogen Phosphorylase B"/>
    <property type="match status" value="2"/>
</dbReference>
<dbReference type="EnsemblBacteria" id="BAD01820">
    <property type="protein sequence ID" value="BAD01820"/>
    <property type="gene ID" value="BAD01820"/>
</dbReference>
<protein>
    <submittedName>
        <fullName evidence="3">Sll5050 protein</fullName>
    </submittedName>
</protein>
<sequence length="441" mass="48897">MVRSPQFRAQLALEAVKEVKIHLGGSNQWKRKLVQEFMKVAYLINQYPKISHSFIRREILALEELGVVVERISVRPIAQTDLADEADRQECQRTRALLGAGLIPLLGSGLFLAISRLPPWLKTLGLTIQVGRRSHRGLLRHFAYFLEACLLWRWLKAAGITHIHAHFGTNSTTVAMLCASLGDISYSFTVHGPEEFDRPEAIAIPEKISRARFVVAISSYGKSQLYRWCSLADWPKIQVVHCALAADYLQQEITPVPEVPQLVCVGRLCEQKGQLLLVQAVRQLRDNGIAVKLVLVGDGELRSPIEELIEQYQLEENITITGWASSAMVQQHLLASRAMVLPSFAEGLPVVIMEAFALGRPVISTYVAGIPELVKPGVSGWLVPPGSIPDLVEAMQSVLTMSCEQLTAMAAMGQQAVQMDHDVHKEAEKLAQHFHTYASAP</sequence>
<keyword evidence="1" id="KW-1133">Transmembrane helix</keyword>
<dbReference type="KEGG" id="syn:sll5050"/>
<evidence type="ECO:0000313" key="3">
    <source>
        <dbReference type="EMBL" id="BAD01820.1"/>
    </source>
</evidence>
<reference evidence="3 4" key="1">
    <citation type="journal article" date="2003" name="DNA Res.">
        <title>Structural analysis of four large plasmids harboring in a unicellular cyanobacterium, Synechocystis sp. PCC 6803.</title>
        <authorList>
            <person name="Kaneko T."/>
            <person name="Nakamura Y."/>
            <person name="Sasamoto S."/>
            <person name="Watanabe A."/>
            <person name="Kohara M."/>
            <person name="Matsumoto M."/>
            <person name="Shimpo S."/>
            <person name="Yamada M."/>
            <person name="Tabata S."/>
        </authorList>
    </citation>
    <scope>NUCLEOTIDE SEQUENCE [LARGE SCALE GENOMIC DNA]</scope>
    <source>
        <strain evidence="4">ATCC 27184 / PCC 6803 / Kazusa</strain>
    </source>
</reference>
<dbReference type="InterPro" id="IPR001296">
    <property type="entry name" value="Glyco_trans_1"/>
</dbReference>
<keyword evidence="1" id="KW-0472">Membrane</keyword>
<evidence type="ECO:0000313" key="4">
    <source>
        <dbReference type="Proteomes" id="UP000001425"/>
    </source>
</evidence>
<name>Q6ZET0_SYNY3</name>
<keyword evidence="1" id="KW-0812">Transmembrane</keyword>
<organism evidence="3 4">
    <name type="scientific">Synechocystis sp. (strain ATCC 27184 / PCC 6803 / Kazusa)</name>
    <dbReference type="NCBI Taxonomy" id="1111708"/>
    <lineage>
        <taxon>Bacteria</taxon>
        <taxon>Bacillati</taxon>
        <taxon>Cyanobacteriota</taxon>
        <taxon>Cyanophyceae</taxon>
        <taxon>Synechococcales</taxon>
        <taxon>Merismopediaceae</taxon>
        <taxon>Synechocystis</taxon>
    </lineage>
</organism>
<keyword evidence="3" id="KW-0614">Plasmid</keyword>
<dbReference type="CAZy" id="GT4">
    <property type="family name" value="Glycosyltransferase Family 4"/>
</dbReference>
<dbReference type="PANTHER" id="PTHR45947:SF15">
    <property type="entry name" value="TEICHURONIC ACID BIOSYNTHESIS GLYCOSYLTRANSFERASE TUAC-RELATED"/>
    <property type="match status" value="1"/>
</dbReference>
<geneLocation type="plasmid" evidence="3 4">
    <name>pSYSM</name>
</geneLocation>
<gene>
    <name evidence="3" type="ordered locus">sll5050</name>
</gene>
<accession>Q6ZET0</accession>
<dbReference type="Pfam" id="PF00534">
    <property type="entry name" value="Glycos_transf_1"/>
    <property type="match status" value="1"/>
</dbReference>
<dbReference type="EMBL" id="AP004310">
    <property type="protein sequence ID" value="BAD01820.1"/>
    <property type="molecule type" value="Genomic_DNA"/>
</dbReference>
<dbReference type="InterPro" id="IPR050194">
    <property type="entry name" value="Glycosyltransferase_grp1"/>
</dbReference>
<keyword evidence="4" id="KW-1185">Reference proteome</keyword>
<evidence type="ECO:0000256" key="1">
    <source>
        <dbReference type="SAM" id="Phobius"/>
    </source>
</evidence>
<evidence type="ECO:0000259" key="2">
    <source>
        <dbReference type="Pfam" id="PF00534"/>
    </source>
</evidence>
<dbReference type="SUPFAM" id="SSF53756">
    <property type="entry name" value="UDP-Glycosyltransferase/glycogen phosphorylase"/>
    <property type="match status" value="1"/>
</dbReference>
<proteinExistence type="predicted"/>
<dbReference type="PANTHER" id="PTHR45947">
    <property type="entry name" value="SULFOQUINOVOSYL TRANSFERASE SQD2"/>
    <property type="match status" value="1"/>
</dbReference>